<reference evidence="1 2" key="1">
    <citation type="submission" date="2015-12" db="EMBL/GenBank/DDBJ databases">
        <authorList>
            <person name="Shamseldin A."/>
            <person name="Moawad H."/>
            <person name="Abd El-Rahim W.M."/>
            <person name="Sadowsky M.J."/>
        </authorList>
    </citation>
    <scope>NUCLEOTIDE SEQUENCE [LARGE SCALE GENOMIC DNA]</scope>
    <source>
        <strain evidence="1 2">SM2</strain>
    </source>
</reference>
<proteinExistence type="predicted"/>
<dbReference type="Proteomes" id="UP000074119">
    <property type="component" value="Chromosome"/>
</dbReference>
<dbReference type="EMBL" id="CP014544">
    <property type="protein sequence ID" value="AMO66981.1"/>
    <property type="molecule type" value="Genomic_DNA"/>
</dbReference>
<evidence type="ECO:0000313" key="1">
    <source>
        <dbReference type="EMBL" id="AMO66981.1"/>
    </source>
</evidence>
<evidence type="ECO:0000313" key="2">
    <source>
        <dbReference type="Proteomes" id="UP000074119"/>
    </source>
</evidence>
<accession>A0A127M180</accession>
<dbReference type="STRING" id="1470434.AZF00_01105"/>
<name>A0A127M180_9GAMM</name>
<dbReference type="KEGG" id="zal:AZF00_01105"/>
<organism evidence="1 2">
    <name type="scientific">Zhongshania aliphaticivorans</name>
    <dbReference type="NCBI Taxonomy" id="1470434"/>
    <lineage>
        <taxon>Bacteria</taxon>
        <taxon>Pseudomonadati</taxon>
        <taxon>Pseudomonadota</taxon>
        <taxon>Gammaproteobacteria</taxon>
        <taxon>Cellvibrionales</taxon>
        <taxon>Spongiibacteraceae</taxon>
        <taxon>Zhongshania</taxon>
    </lineage>
</organism>
<sequence>MNVVESYLRVIPAKAGTGIQVSGVNAFLGLVLAFSLNAAAEMGPLPSQGRSPTFAGATRCFVIPEKVGAGSHVQKYFAIPAQAGIQVSGVNAFGVWCYV</sequence>
<dbReference type="AlphaFoldDB" id="A0A127M180"/>
<protein>
    <submittedName>
        <fullName evidence="1">Uncharacterized protein</fullName>
    </submittedName>
</protein>
<gene>
    <name evidence="1" type="ORF">AZF00_01105</name>
</gene>